<accession>A0AA96GIH2</accession>
<gene>
    <name evidence="1" type="ORF">PP769_04650</name>
</gene>
<keyword evidence="2" id="KW-1185">Reference proteome</keyword>
<dbReference type="AlphaFoldDB" id="A0AA96GIH2"/>
<sequence>MHIVESIFMKLFRKVVGVSCFFRTATALVLIGLFSSICWADDPFGNSTLAPNKDDMIKDMAFDQVNWKRPQGVFTWITMATGYDTPWDSLGRPGWMTTGDAYVEPVNPGVSEFPLDTQMFYIVFEAQPLDAPGQFAAAWFRMKDGQVTSNTPVGKDVIELEMNQRSGYFLISKPPEGWEPGKYQVKIFYGSPGQALHAVNVIGTMEFTIKG</sequence>
<evidence type="ECO:0000313" key="2">
    <source>
        <dbReference type="Proteomes" id="UP001302719"/>
    </source>
</evidence>
<dbReference type="Proteomes" id="UP001302719">
    <property type="component" value="Chromosome"/>
</dbReference>
<organism evidence="1 2">
    <name type="scientific">Candidatus Nitrospira allomarina</name>
    <dbReference type="NCBI Taxonomy" id="3020900"/>
    <lineage>
        <taxon>Bacteria</taxon>
        <taxon>Pseudomonadati</taxon>
        <taxon>Nitrospirota</taxon>
        <taxon>Nitrospiria</taxon>
        <taxon>Nitrospirales</taxon>
        <taxon>Nitrospiraceae</taxon>
        <taxon>Nitrospira</taxon>
    </lineage>
</organism>
<reference evidence="1 2" key="1">
    <citation type="submission" date="2023-01" db="EMBL/GenBank/DDBJ databases">
        <title>Cultivation and genomic characterization of new, ubiquitous marine nitrite-oxidizing bacteria from the Nitrospirales.</title>
        <authorList>
            <person name="Mueller A.J."/>
            <person name="Daebeler A."/>
            <person name="Herbold C.W."/>
            <person name="Kirkegaard R.H."/>
            <person name="Daims H."/>
        </authorList>
    </citation>
    <scope>NUCLEOTIDE SEQUENCE [LARGE SCALE GENOMIC DNA]</scope>
    <source>
        <strain evidence="1 2">VA</strain>
    </source>
</reference>
<dbReference type="KEGG" id="nall:PP769_04650"/>
<dbReference type="RefSeq" id="WP_312645717.1">
    <property type="nucleotide sequence ID" value="NZ_CP116967.1"/>
</dbReference>
<proteinExistence type="predicted"/>
<evidence type="ECO:0000313" key="1">
    <source>
        <dbReference type="EMBL" id="WNM59059.1"/>
    </source>
</evidence>
<protein>
    <submittedName>
        <fullName evidence="1">Uncharacterized protein</fullName>
    </submittedName>
</protein>
<name>A0AA96GIH2_9BACT</name>
<dbReference type="EMBL" id="CP116967">
    <property type="protein sequence ID" value="WNM59059.1"/>
    <property type="molecule type" value="Genomic_DNA"/>
</dbReference>